<feature type="transmembrane region" description="Helical" evidence="2">
    <location>
        <begin position="430"/>
        <end position="451"/>
    </location>
</feature>
<dbReference type="Pfam" id="PF07705">
    <property type="entry name" value="CARDB"/>
    <property type="match status" value="1"/>
</dbReference>
<organism evidence="4 5">
    <name type="scientific">Marine Group III euryarchaeote</name>
    <dbReference type="NCBI Taxonomy" id="2173149"/>
    <lineage>
        <taxon>Archaea</taxon>
        <taxon>Methanobacteriati</taxon>
        <taxon>Thermoplasmatota</taxon>
        <taxon>Thermoplasmata</taxon>
        <taxon>Candidatus Thermoprofundales</taxon>
    </lineage>
</organism>
<dbReference type="InterPro" id="IPR011635">
    <property type="entry name" value="CARDB"/>
</dbReference>
<evidence type="ECO:0000313" key="5">
    <source>
        <dbReference type="Proteomes" id="UP000589132"/>
    </source>
</evidence>
<evidence type="ECO:0000256" key="2">
    <source>
        <dbReference type="SAM" id="Phobius"/>
    </source>
</evidence>
<evidence type="ECO:0000259" key="3">
    <source>
        <dbReference type="Pfam" id="PF07705"/>
    </source>
</evidence>
<keyword evidence="2" id="KW-0812">Transmembrane</keyword>
<dbReference type="Gene3D" id="2.60.40.10">
    <property type="entry name" value="Immunoglobulins"/>
    <property type="match status" value="1"/>
</dbReference>
<feature type="domain" description="CARDB" evidence="3">
    <location>
        <begin position="304"/>
        <end position="406"/>
    </location>
</feature>
<protein>
    <recommendedName>
        <fullName evidence="3">CARDB domain-containing protein</fullName>
    </recommendedName>
</protein>
<proteinExistence type="predicted"/>
<dbReference type="EMBL" id="DTTC01000154">
    <property type="protein sequence ID" value="HIA98047.1"/>
    <property type="molecule type" value="Genomic_DNA"/>
</dbReference>
<keyword evidence="2" id="KW-0472">Membrane</keyword>
<evidence type="ECO:0000256" key="1">
    <source>
        <dbReference type="SAM" id="MobiDB-lite"/>
    </source>
</evidence>
<name>A0A7J4D171_9ARCH</name>
<feature type="region of interest" description="Disordered" evidence="1">
    <location>
        <begin position="1"/>
        <end position="39"/>
    </location>
</feature>
<gene>
    <name evidence="4" type="ORF">EYO15_02565</name>
</gene>
<comment type="caution">
    <text evidence="4">The sequence shown here is derived from an EMBL/GenBank/DDBJ whole genome shotgun (WGS) entry which is preliminary data.</text>
</comment>
<sequence>FFYGDLDNGDGNISTMKPTSDKDTQSDCPQDSNQKSYEDPVLGIIGGDRQWGDVGSWFVNLDTPGEIASGTYTFIVWANATQGDVDGVQFRINVYVGGGGPVVEDATSNEDGVDSEDEMATEFEIEFDLSNQSFGQNDQLRIDLEYSGDEEGTINGESTDQIVILTSSDAHPAGIENMSINHYQTSFDQITVETHDERVFVKTQTWSAFGESDIDSSVWTLGVFGESSGNQGMLADLNTKSSKNGSYEVTFYWYYNQDNAISDTYHFYLEATDIQGNTWQITSDEDLYLVIHEFEVDDVITAGDIQINNQTGMATVKAGNSFTIDITVSVQGDPLITYNPIPVAIIWVSGSTEIVLHDTVVFATPGATATISFRHTFDEKGEYLIKVVLDRGDLIQESDETNNVAEFVLVVSEPEKEDFIQSLIDSVMDGGAVTMFVILATVSIILGAIFLKRSGSKTDLQWEEDDEF</sequence>
<dbReference type="Proteomes" id="UP000589132">
    <property type="component" value="Unassembled WGS sequence"/>
</dbReference>
<evidence type="ECO:0000313" key="4">
    <source>
        <dbReference type="EMBL" id="HIA98047.1"/>
    </source>
</evidence>
<dbReference type="InterPro" id="IPR013783">
    <property type="entry name" value="Ig-like_fold"/>
</dbReference>
<reference evidence="5" key="1">
    <citation type="journal article" date="2019" name="bioRxiv">
        <title>Genome diversification in globally distributed novel marine Proteobacteria is linked to environmental adaptation.</title>
        <authorList>
            <person name="Zhou Z."/>
            <person name="Tran P.Q."/>
            <person name="Kieft K."/>
            <person name="Anantharaman K."/>
        </authorList>
    </citation>
    <scope>NUCLEOTIDE SEQUENCE [LARGE SCALE GENOMIC DNA]</scope>
</reference>
<feature type="non-terminal residue" evidence="4">
    <location>
        <position position="1"/>
    </location>
</feature>
<dbReference type="AlphaFoldDB" id="A0A7J4D171"/>
<feature type="compositionally biased region" description="Polar residues" evidence="1">
    <location>
        <begin position="26"/>
        <end position="35"/>
    </location>
</feature>
<accession>A0A7J4D171</accession>
<keyword evidence="2" id="KW-1133">Transmembrane helix</keyword>